<reference evidence="1" key="1">
    <citation type="submission" date="2019-08" db="EMBL/GenBank/DDBJ databases">
        <authorList>
            <person name="Kucharzyk K."/>
            <person name="Murdoch R.W."/>
            <person name="Higgins S."/>
            <person name="Loffler F."/>
        </authorList>
    </citation>
    <scope>NUCLEOTIDE SEQUENCE</scope>
</reference>
<sequence>MKKYLYLSFILLISLSATTCSDKENNSDERVSNNGNLIKAKGNSIQIDPGMLYSLGITPEQLIIDLKKADIKTVHYFIVSAWDGSKDDNLFRNEYIKALQENDIGIWLMVLANCFYGNTSLPEKWKMELLTPYPGDIHFYSFHNDDFVNWQVERVKRIIKNHDFFMGIEFAESYFPEWKTIEINSFYGDVSPTAREKFTKEFLKIDRATLTFDEIRKNNELYKKWQDFRVEAILNFNHKIKEAVKSSDPEMLFASWGMGIRNGTLGEIREHFGLDMERLVKEVEPDIFFIQTASQDWLDPDLKSNYLDQYEYARKAIQEANPKVKMAVQADIASLSYQNPGVGVRLPDWWPEFMAHSAKLGYYTNTSYEYAFCKKQNLWVK</sequence>
<protein>
    <recommendedName>
        <fullName evidence="2">Glycoside hydrolase family 42 N-terminal domain-containing protein</fullName>
    </recommendedName>
</protein>
<dbReference type="Gene3D" id="3.20.20.80">
    <property type="entry name" value="Glycosidases"/>
    <property type="match status" value="1"/>
</dbReference>
<evidence type="ECO:0000313" key="1">
    <source>
        <dbReference type="EMBL" id="MPM43166.1"/>
    </source>
</evidence>
<name>A0A644ZQY1_9ZZZZ</name>
<proteinExistence type="predicted"/>
<evidence type="ECO:0008006" key="2">
    <source>
        <dbReference type="Google" id="ProtNLM"/>
    </source>
</evidence>
<comment type="caution">
    <text evidence="1">The sequence shown here is derived from an EMBL/GenBank/DDBJ whole genome shotgun (WGS) entry which is preliminary data.</text>
</comment>
<dbReference type="EMBL" id="VSSQ01010001">
    <property type="protein sequence ID" value="MPM43166.1"/>
    <property type="molecule type" value="Genomic_DNA"/>
</dbReference>
<gene>
    <name evidence="1" type="ORF">SDC9_89839</name>
</gene>
<organism evidence="1">
    <name type="scientific">bioreactor metagenome</name>
    <dbReference type="NCBI Taxonomy" id="1076179"/>
    <lineage>
        <taxon>unclassified sequences</taxon>
        <taxon>metagenomes</taxon>
        <taxon>ecological metagenomes</taxon>
    </lineage>
</organism>
<dbReference type="AlphaFoldDB" id="A0A644ZQY1"/>
<accession>A0A644ZQY1</accession>